<feature type="transmembrane region" description="Helical" evidence="1">
    <location>
        <begin position="214"/>
        <end position="235"/>
    </location>
</feature>
<dbReference type="KEGG" id="ssm:Spirs_0724"/>
<dbReference type="Proteomes" id="UP000002318">
    <property type="component" value="Chromosome"/>
</dbReference>
<dbReference type="GO" id="GO:0016747">
    <property type="term" value="F:acyltransferase activity, transferring groups other than amino-acyl groups"/>
    <property type="evidence" value="ECO:0007669"/>
    <property type="project" value="InterPro"/>
</dbReference>
<dbReference type="InterPro" id="IPR050623">
    <property type="entry name" value="Glucan_succinyl_AcylTrfase"/>
</dbReference>
<keyword evidence="4" id="KW-1185">Reference proteome</keyword>
<feature type="domain" description="Acyltransferase 3" evidence="2">
    <location>
        <begin position="16"/>
        <end position="359"/>
    </location>
</feature>
<dbReference type="AlphaFoldDB" id="E1RBX9"/>
<dbReference type="EMBL" id="CP002116">
    <property type="protein sequence ID" value="ADK79859.1"/>
    <property type="molecule type" value="Genomic_DNA"/>
</dbReference>
<feature type="transmembrane region" description="Helical" evidence="1">
    <location>
        <begin position="190"/>
        <end position="208"/>
    </location>
</feature>
<evidence type="ECO:0000256" key="1">
    <source>
        <dbReference type="SAM" id="Phobius"/>
    </source>
</evidence>
<protein>
    <recommendedName>
        <fullName evidence="2">Acyltransferase 3 domain-containing protein</fullName>
    </recommendedName>
</protein>
<feature type="transmembrane region" description="Helical" evidence="1">
    <location>
        <begin position="247"/>
        <end position="265"/>
    </location>
</feature>
<evidence type="ECO:0000259" key="2">
    <source>
        <dbReference type="Pfam" id="PF01757"/>
    </source>
</evidence>
<accession>E1RBX9</accession>
<evidence type="ECO:0000313" key="4">
    <source>
        <dbReference type="Proteomes" id="UP000002318"/>
    </source>
</evidence>
<reference evidence="3 4" key="1">
    <citation type="journal article" date="2010" name="Stand. Genomic Sci.">
        <title>Complete genome sequence of Spirochaeta smaragdinae type strain (SEBR 4228).</title>
        <authorList>
            <person name="Mavromatis K."/>
            <person name="Yasawong M."/>
            <person name="Chertkov O."/>
            <person name="Lapidus A."/>
            <person name="Lucas S."/>
            <person name="Nolan M."/>
            <person name="Del Rio T.G."/>
            <person name="Tice H."/>
            <person name="Cheng J.F."/>
            <person name="Pitluck S."/>
            <person name="Liolios K."/>
            <person name="Ivanova N."/>
            <person name="Tapia R."/>
            <person name="Han C."/>
            <person name="Bruce D."/>
            <person name="Goodwin L."/>
            <person name="Pati A."/>
            <person name="Chen A."/>
            <person name="Palaniappan K."/>
            <person name="Land M."/>
            <person name="Hauser L."/>
            <person name="Chang Y.J."/>
            <person name="Jeffries C.D."/>
            <person name="Detter J.C."/>
            <person name="Rohde M."/>
            <person name="Brambilla E."/>
            <person name="Spring S."/>
            <person name="Goker M."/>
            <person name="Sikorski J."/>
            <person name="Woyke T."/>
            <person name="Bristow J."/>
            <person name="Eisen J.A."/>
            <person name="Markowitz V."/>
            <person name="Hugenholtz P."/>
            <person name="Klenk H.P."/>
            <person name="Kyrpides N.C."/>
        </authorList>
    </citation>
    <scope>NUCLEOTIDE SEQUENCE [LARGE SCALE GENOMIC DNA]</scope>
    <source>
        <strain evidence="4">DSM 11293 / JCM 15392 / SEBR 4228</strain>
    </source>
</reference>
<feature type="transmembrane region" description="Helical" evidence="1">
    <location>
        <begin position="146"/>
        <end position="170"/>
    </location>
</feature>
<dbReference type="OrthoDB" id="9809782at2"/>
<feature type="transmembrane region" description="Helical" evidence="1">
    <location>
        <begin position="344"/>
        <end position="363"/>
    </location>
</feature>
<evidence type="ECO:0000313" key="3">
    <source>
        <dbReference type="EMBL" id="ADK79859.1"/>
    </source>
</evidence>
<keyword evidence="1" id="KW-1133">Transmembrane helix</keyword>
<gene>
    <name evidence="3" type="ordered locus">Spirs_0724</name>
</gene>
<dbReference type="HOGENOM" id="CLU_036182_0_0_12"/>
<dbReference type="InterPro" id="IPR002656">
    <property type="entry name" value="Acyl_transf_3_dom"/>
</dbReference>
<proteinExistence type="predicted"/>
<dbReference type="PANTHER" id="PTHR36927">
    <property type="entry name" value="BLR4337 PROTEIN"/>
    <property type="match status" value="1"/>
</dbReference>
<dbReference type="RefSeq" id="WP_013253323.1">
    <property type="nucleotide sequence ID" value="NC_014364.1"/>
</dbReference>
<dbReference type="eggNOG" id="COG1835">
    <property type="taxonomic scope" value="Bacteria"/>
</dbReference>
<feature type="transmembrane region" description="Helical" evidence="1">
    <location>
        <begin position="280"/>
        <end position="300"/>
    </location>
</feature>
<feature type="transmembrane region" description="Helical" evidence="1">
    <location>
        <begin position="104"/>
        <end position="126"/>
    </location>
</feature>
<dbReference type="STRING" id="573413.Spirs_0724"/>
<feature type="transmembrane region" description="Helical" evidence="1">
    <location>
        <begin position="66"/>
        <end position="84"/>
    </location>
</feature>
<name>E1RBX9_SEDSS</name>
<keyword evidence="1" id="KW-0812">Transmembrane</keyword>
<dbReference type="PANTHER" id="PTHR36927:SF3">
    <property type="entry name" value="GLUCANS BIOSYNTHESIS PROTEIN C"/>
    <property type="match status" value="1"/>
</dbReference>
<organism evidence="3 4">
    <name type="scientific">Sediminispirochaeta smaragdinae (strain DSM 11293 / JCM 15392 / SEBR 4228)</name>
    <name type="common">Spirochaeta smaragdinae</name>
    <dbReference type="NCBI Taxonomy" id="573413"/>
    <lineage>
        <taxon>Bacteria</taxon>
        <taxon>Pseudomonadati</taxon>
        <taxon>Spirochaetota</taxon>
        <taxon>Spirochaetia</taxon>
        <taxon>Spirochaetales</taxon>
        <taxon>Spirochaetaceae</taxon>
        <taxon>Sediminispirochaeta</taxon>
    </lineage>
</organism>
<feature type="transmembrane region" description="Helical" evidence="1">
    <location>
        <begin position="320"/>
        <end position="338"/>
    </location>
</feature>
<feature type="transmembrane region" description="Helical" evidence="1">
    <location>
        <begin position="20"/>
        <end position="46"/>
    </location>
</feature>
<sequence length="381" mass="44524">MIEQKQILRKGTQREYFLDWIKVSVVLLLVPYHTAVSFSHIGHAYIYIEPKIDSWFYILMSDFLNLWFMRILFFISGISVYLGLRKRTPKEFIVERFKRLILPIIFLVLTIGPLSGYVLATTRYGFTGSFFAFYPQFFLKLHQYLFWAQLWYCGYLFVFSLIGLPLCVFLKERIGIVEKINGFLAKKYNILLPGVVIVIFEMSLRPFFPGYQSLIGDWANEAVYVSLFIFGYIMGQSKDIFHVMARHSKLYGTIGAISSLVYLYVKRFCSFIPEGYGKEVLVAMLWGIAAYALILFILGFAKTHFYKNSPLLAYLSNSSFALYVFHYAIITFINFFLLKSNMNHYLVWGLTTISTYLVFTLLFECVLKRSSFFCYICSIRK</sequence>
<dbReference type="Pfam" id="PF01757">
    <property type="entry name" value="Acyl_transf_3"/>
    <property type="match status" value="1"/>
</dbReference>
<keyword evidence="1" id="KW-0472">Membrane</keyword>